<evidence type="ECO:0000313" key="2">
    <source>
        <dbReference type="Proteomes" id="UP000463138"/>
    </source>
</evidence>
<name>A0A7V7GS99_9GAMM</name>
<sequence>MLILGRTQVGLFRLGANGPQEMQRVVIPAEATPASLLIALAELLRQNASARCRLQVLISSHLVRFMLVPWREEIASPRELLSFAQFCFEQVYVEEPHNWSFSVSPEAKGRARIAAATSAELISGLQELSKETGCRLLGVQPYLTAVFNRFCRNLADQSFLFIAVEQGRVGVLRARDGQWQSVQTLACADTDNALAELIAREQQLLELRDEAIQAVYVHGGAGSFPEQTSAGNGCVLHRLGQEDQQADQQAEPVDPMLVMARAVH</sequence>
<gene>
    <name evidence="1" type="ORF">DT594_14365</name>
</gene>
<organism evidence="1 2">
    <name type="scientific">Halopseudomonas laoshanensis</name>
    <dbReference type="NCBI Taxonomy" id="2268758"/>
    <lineage>
        <taxon>Bacteria</taxon>
        <taxon>Pseudomonadati</taxon>
        <taxon>Pseudomonadota</taxon>
        <taxon>Gammaproteobacteria</taxon>
        <taxon>Pseudomonadales</taxon>
        <taxon>Pseudomonadaceae</taxon>
        <taxon>Halopseudomonas</taxon>
    </lineage>
</organism>
<reference evidence="1 2" key="1">
    <citation type="submission" date="2018-07" db="EMBL/GenBank/DDBJ databases">
        <title>Pseudomonas laoshanensis sp. nov., isolated from soil.</title>
        <authorList>
            <person name="Sun J."/>
            <person name="Yu L."/>
            <person name="Wang M."/>
            <person name="Zhang C."/>
        </authorList>
    </citation>
    <scope>NUCLEOTIDE SEQUENCE [LARGE SCALE GENOMIC DNA]</scope>
    <source>
        <strain evidence="1 2">Y22</strain>
    </source>
</reference>
<protein>
    <recommendedName>
        <fullName evidence="3">Pilus assembly protein PilM</fullName>
    </recommendedName>
</protein>
<evidence type="ECO:0000313" key="1">
    <source>
        <dbReference type="EMBL" id="KAA0693565.1"/>
    </source>
</evidence>
<dbReference type="AlphaFoldDB" id="A0A7V7GS99"/>
<keyword evidence="2" id="KW-1185">Reference proteome</keyword>
<proteinExistence type="predicted"/>
<accession>A0A7V7GS99</accession>
<comment type="caution">
    <text evidence="1">The sequence shown here is derived from an EMBL/GenBank/DDBJ whole genome shotgun (WGS) entry which is preliminary data.</text>
</comment>
<dbReference type="Proteomes" id="UP000463138">
    <property type="component" value="Unassembled WGS sequence"/>
</dbReference>
<evidence type="ECO:0008006" key="3">
    <source>
        <dbReference type="Google" id="ProtNLM"/>
    </source>
</evidence>
<dbReference type="EMBL" id="QOVF01000004">
    <property type="protein sequence ID" value="KAA0693565.1"/>
    <property type="molecule type" value="Genomic_DNA"/>
</dbReference>